<sequence>MKKKQILTILCSFLLAGLSAQTLEEARELFAKGEYEKAKPVFRIQLKAQPGNGNYNYWYGVCCLKTGQPEEAVPHLETAVKKRVTGGQLHLGQAYDATYRYEDAVACFEKYVTDLKRLKRPAEEGERLLERSKARLRMLKGVEKVCVIDSFTVDKERFLEAYKISGESGKLHTYNAFFGTEGKHPGTVYETEIGNRIYYGDDGGQGTLSVFSRSRLGNEWGAARPLPENINGKGNTGYPFVMTDGATVYYATDGEGLGGYDIYVTRYNTNTDTYLTPENVGMPFNSPYNDYMYVIDEYNNLGWFASDRFQPEGKVCVYVFIPNTSKQTYDYESAEPGQIVRMAKLHSLKETWEDEEAVAAAKKRLEAALNYRPKQQRAMDFEFVIDDRRTYYLLSDFRSEEAKEMFRQYQQLEKDYRLQREKLDAQREEYAQAGESERAVMAPAIRDLEERVLQMALEMDSMRRGIRNAEINDTK</sequence>
<evidence type="ECO:0000313" key="4">
    <source>
        <dbReference type="Proteomes" id="UP000324383"/>
    </source>
</evidence>
<gene>
    <name evidence="3" type="ORF">FNJ60_09650</name>
</gene>
<dbReference type="SUPFAM" id="SSF82171">
    <property type="entry name" value="DPP6 N-terminal domain-like"/>
    <property type="match status" value="1"/>
</dbReference>
<dbReference type="Gene3D" id="1.25.40.10">
    <property type="entry name" value="Tetratricopeptide repeat domain"/>
    <property type="match status" value="1"/>
</dbReference>
<reference evidence="3 4" key="1">
    <citation type="submission" date="2019-07" db="EMBL/GenBank/DDBJ databases">
        <title>Draft Genome Sequences of Bacteroides pyogenes Strains Isolated from the Uterus Holstein Dairy Cows with Metritis.</title>
        <authorList>
            <person name="Cunha F."/>
            <person name="Galvao K.N."/>
            <person name="Jeon S.J."/>
            <person name="Jeong K.C."/>
        </authorList>
    </citation>
    <scope>NUCLEOTIDE SEQUENCE [LARGE SCALE GENOMIC DNA]</scope>
    <source>
        <strain evidence="3 4">KG-31</strain>
    </source>
</reference>
<organism evidence="3 4">
    <name type="scientific">Bacteroides pyogenes</name>
    <dbReference type="NCBI Taxonomy" id="310300"/>
    <lineage>
        <taxon>Bacteria</taxon>
        <taxon>Pseudomonadati</taxon>
        <taxon>Bacteroidota</taxon>
        <taxon>Bacteroidia</taxon>
        <taxon>Bacteroidales</taxon>
        <taxon>Bacteroidaceae</taxon>
        <taxon>Bacteroides</taxon>
    </lineage>
</organism>
<dbReference type="Proteomes" id="UP000324383">
    <property type="component" value="Unassembled WGS sequence"/>
</dbReference>
<dbReference type="RefSeq" id="WP_148730587.1">
    <property type="nucleotide sequence ID" value="NZ_CP197398.1"/>
</dbReference>
<feature type="signal peptide" evidence="2">
    <location>
        <begin position="1"/>
        <end position="22"/>
    </location>
</feature>
<dbReference type="EMBL" id="VKLW01000020">
    <property type="protein sequence ID" value="TYK33095.1"/>
    <property type="molecule type" value="Genomic_DNA"/>
</dbReference>
<comment type="caution">
    <text evidence="3">The sequence shown here is derived from an EMBL/GenBank/DDBJ whole genome shotgun (WGS) entry which is preliminary data.</text>
</comment>
<accession>A0A5D3FV10</accession>
<keyword evidence="1" id="KW-0175">Coiled coil</keyword>
<proteinExistence type="predicted"/>
<keyword evidence="4" id="KW-1185">Reference proteome</keyword>
<evidence type="ECO:0000313" key="3">
    <source>
        <dbReference type="EMBL" id="TYK33095.1"/>
    </source>
</evidence>
<keyword evidence="2" id="KW-0732">Signal</keyword>
<evidence type="ECO:0000256" key="2">
    <source>
        <dbReference type="SAM" id="SignalP"/>
    </source>
</evidence>
<dbReference type="InterPro" id="IPR011990">
    <property type="entry name" value="TPR-like_helical_dom_sf"/>
</dbReference>
<dbReference type="InterPro" id="IPR011659">
    <property type="entry name" value="WD40"/>
</dbReference>
<name>A0A5D3FV10_9BACE</name>
<evidence type="ECO:0000256" key="1">
    <source>
        <dbReference type="SAM" id="Coils"/>
    </source>
</evidence>
<dbReference type="SUPFAM" id="SSF48452">
    <property type="entry name" value="TPR-like"/>
    <property type="match status" value="1"/>
</dbReference>
<dbReference type="AlphaFoldDB" id="A0A5D3FV10"/>
<protein>
    <submittedName>
        <fullName evidence="3">Tetratricopeptide repeat protein</fullName>
    </submittedName>
</protein>
<dbReference type="Pfam" id="PF07676">
    <property type="entry name" value="PD40"/>
    <property type="match status" value="1"/>
</dbReference>
<dbReference type="Pfam" id="PF13432">
    <property type="entry name" value="TPR_16"/>
    <property type="match status" value="1"/>
</dbReference>
<feature type="coiled-coil region" evidence="1">
    <location>
        <begin position="402"/>
        <end position="429"/>
    </location>
</feature>
<feature type="chain" id="PRO_5030116520" evidence="2">
    <location>
        <begin position="23"/>
        <end position="475"/>
    </location>
</feature>